<dbReference type="PANTHER" id="PTHR10266:SF3">
    <property type="entry name" value="CYTOCHROME C1, HEME PROTEIN, MITOCHONDRIAL"/>
    <property type="match status" value="1"/>
</dbReference>
<evidence type="ECO:0000256" key="6">
    <source>
        <dbReference type="ARBA" id="ARBA00022989"/>
    </source>
</evidence>
<keyword evidence="3 9" id="KW-0349">Heme</keyword>
<feature type="binding site" description="covalent" evidence="9">
    <location>
        <position position="91"/>
    </location>
    <ligand>
        <name>heme c</name>
        <dbReference type="ChEBI" id="CHEBI:61717"/>
    </ligand>
</feature>
<keyword evidence="6 10" id="KW-1133">Transmembrane helix</keyword>
<keyword evidence="4 10" id="KW-0812">Transmembrane</keyword>
<proteinExistence type="predicted"/>
<dbReference type="Pfam" id="PF02167">
    <property type="entry name" value="Cytochrom_C1"/>
    <property type="match status" value="1"/>
</dbReference>
<dbReference type="GO" id="GO:0046872">
    <property type="term" value="F:metal ion binding"/>
    <property type="evidence" value="ECO:0007669"/>
    <property type="project" value="UniProtKB-KW"/>
</dbReference>
<dbReference type="SUPFAM" id="SSF46626">
    <property type="entry name" value="Cytochrome c"/>
    <property type="match status" value="1"/>
</dbReference>
<dbReference type="GO" id="GO:0020037">
    <property type="term" value="F:heme binding"/>
    <property type="evidence" value="ECO:0007669"/>
    <property type="project" value="InterPro"/>
</dbReference>
<keyword evidence="5 9" id="KW-0479">Metal-binding</keyword>
<evidence type="ECO:0000256" key="8">
    <source>
        <dbReference type="ARBA" id="ARBA00023136"/>
    </source>
</evidence>
<comment type="subcellular location">
    <subcellularLocation>
        <location evidence="1">Membrane</location>
    </subcellularLocation>
</comment>
<dbReference type="EMBL" id="UFTD01000002">
    <property type="protein sequence ID" value="SSZ40400.1"/>
    <property type="molecule type" value="Genomic_DNA"/>
</dbReference>
<dbReference type="Gene3D" id="1.20.5.100">
    <property type="entry name" value="Cytochrome c1, transmembrane anchor, C-terminal"/>
    <property type="match status" value="1"/>
</dbReference>
<dbReference type="AlphaFoldDB" id="A0A336NFH4"/>
<name>A0A336NFH4_BARGR</name>
<feature type="binding site" description="covalent" evidence="9">
    <location>
        <position position="88"/>
    </location>
    <ligand>
        <name>heme c</name>
        <dbReference type="ChEBI" id="CHEBI:61717"/>
    </ligand>
</feature>
<dbReference type="InterPro" id="IPR036909">
    <property type="entry name" value="Cyt_c-like_dom_sf"/>
</dbReference>
<comment type="cofactor">
    <cofactor evidence="9">
        <name>heme c</name>
        <dbReference type="ChEBI" id="CHEBI:61717"/>
    </cofactor>
    <text evidence="9">Binds 1 heme c group covalently per subunit.</text>
</comment>
<feature type="transmembrane region" description="Helical" evidence="10">
    <location>
        <begin position="274"/>
        <end position="292"/>
    </location>
</feature>
<evidence type="ECO:0000256" key="3">
    <source>
        <dbReference type="ARBA" id="ARBA00022617"/>
    </source>
</evidence>
<protein>
    <recommendedName>
        <fullName evidence="2">Cytochrome c1</fullName>
    </recommendedName>
</protein>
<evidence type="ECO:0000259" key="11">
    <source>
        <dbReference type="PROSITE" id="PS51007"/>
    </source>
</evidence>
<evidence type="ECO:0000256" key="9">
    <source>
        <dbReference type="PIRSR" id="PIRSR602326-1"/>
    </source>
</evidence>
<evidence type="ECO:0000256" key="4">
    <source>
        <dbReference type="ARBA" id="ARBA00022692"/>
    </source>
</evidence>
<dbReference type="PRINTS" id="PR00603">
    <property type="entry name" value="CYTOCHROMEC1"/>
</dbReference>
<accession>A0A336NFH4</accession>
<organism evidence="12 13">
    <name type="scientific">Bartonella grahamii</name>
    <dbReference type="NCBI Taxonomy" id="33045"/>
    <lineage>
        <taxon>Bacteria</taxon>
        <taxon>Pseudomonadati</taxon>
        <taxon>Pseudomonadota</taxon>
        <taxon>Alphaproteobacteria</taxon>
        <taxon>Hyphomicrobiales</taxon>
        <taxon>Bartonellaceae</taxon>
        <taxon>Bartonella</taxon>
    </lineage>
</organism>
<evidence type="ECO:0000313" key="13">
    <source>
        <dbReference type="Proteomes" id="UP000253846"/>
    </source>
</evidence>
<evidence type="ECO:0000256" key="5">
    <source>
        <dbReference type="ARBA" id="ARBA00022723"/>
    </source>
</evidence>
<evidence type="ECO:0000256" key="1">
    <source>
        <dbReference type="ARBA" id="ARBA00004370"/>
    </source>
</evidence>
<feature type="binding site" description="covalent" evidence="9">
    <location>
        <position position="230"/>
    </location>
    <ligand>
        <name>heme c</name>
        <dbReference type="ChEBI" id="CHEBI:61717"/>
    </ligand>
</feature>
<keyword evidence="7 9" id="KW-0408">Iron</keyword>
<dbReference type="GO" id="GO:0009055">
    <property type="term" value="F:electron transfer activity"/>
    <property type="evidence" value="ECO:0007669"/>
    <property type="project" value="InterPro"/>
</dbReference>
<evidence type="ECO:0000256" key="10">
    <source>
        <dbReference type="SAM" id="Phobius"/>
    </source>
</evidence>
<dbReference type="PROSITE" id="PS51007">
    <property type="entry name" value="CYTC"/>
    <property type="match status" value="1"/>
</dbReference>
<sequence>MFSSFFNYARFETEKKETMVNVFVGLIVIVAMSFSAQSLARDTSDQEEEFTSFPLRIPKKQEWSFSGPFGLYDKAQLKRGLKVYKQVCSSCHGLKYVAFRNLKALGYDQEQIKALAGQYEVRDGPNREGKFFKRAGVATDYFPSPFAHEEEARFILNSAYPPDLSLMARARGVSLPFPALITDVLSHYDTAGPDYITALLTGYQKAPENMKIAEGYWYNPYFIAGNSLTMAPPLSDGMVAYEDGTPEIIEHYARDVSAFLMWAADPHMEIRKKTGFRVILFLIVFAGLVYILKNRIWCGLEEELEKETKDEIKRK</sequence>
<dbReference type="PANTHER" id="PTHR10266">
    <property type="entry name" value="CYTOCHROME C1"/>
    <property type="match status" value="1"/>
</dbReference>
<evidence type="ECO:0000313" key="12">
    <source>
        <dbReference type="EMBL" id="SSZ40400.1"/>
    </source>
</evidence>
<dbReference type="GO" id="GO:0016020">
    <property type="term" value="C:membrane"/>
    <property type="evidence" value="ECO:0007669"/>
    <property type="project" value="UniProtKB-SubCell"/>
</dbReference>
<dbReference type="Gene3D" id="1.10.760.10">
    <property type="entry name" value="Cytochrome c-like domain"/>
    <property type="match status" value="1"/>
</dbReference>
<dbReference type="OMA" id="WVKKFKW"/>
<feature type="domain" description="Cytochrome c" evidence="11">
    <location>
        <begin position="75"/>
        <end position="246"/>
    </location>
</feature>
<dbReference type="InterPro" id="IPR009056">
    <property type="entry name" value="Cyt_c-like_dom"/>
</dbReference>
<feature type="transmembrane region" description="Helical" evidence="10">
    <location>
        <begin position="20"/>
        <end position="40"/>
    </location>
</feature>
<dbReference type="InterPro" id="IPR002326">
    <property type="entry name" value="Cyt_c1"/>
</dbReference>
<feature type="binding site" description="covalent" evidence="9">
    <location>
        <position position="92"/>
    </location>
    <ligand>
        <name>heme c</name>
        <dbReference type="ChEBI" id="CHEBI:61717"/>
    </ligand>
</feature>
<evidence type="ECO:0000256" key="2">
    <source>
        <dbReference type="ARBA" id="ARBA00016165"/>
    </source>
</evidence>
<reference evidence="12 13" key="1">
    <citation type="submission" date="2018-06" db="EMBL/GenBank/DDBJ databases">
        <authorList>
            <consortium name="Pathogen Informatics"/>
            <person name="Doyle S."/>
        </authorList>
    </citation>
    <scope>NUCLEOTIDE SEQUENCE [LARGE SCALE GENOMIC DNA]</scope>
    <source>
        <strain evidence="12 13">NCTC12860</strain>
    </source>
</reference>
<evidence type="ECO:0000256" key="7">
    <source>
        <dbReference type="ARBA" id="ARBA00023004"/>
    </source>
</evidence>
<keyword evidence="8 10" id="KW-0472">Membrane</keyword>
<gene>
    <name evidence="12" type="primary">fbcH_2</name>
    <name evidence="12" type="ORF">NCTC12860_01549</name>
</gene>
<dbReference type="Proteomes" id="UP000253846">
    <property type="component" value="Unassembled WGS sequence"/>
</dbReference>